<dbReference type="RefSeq" id="WP_207883358.1">
    <property type="nucleotide sequence ID" value="NZ_JAFVMF010000024.1"/>
</dbReference>
<sequence length="212" mass="23288">MAVSGTFQRDIRLFVDQTLSPAALSRHLAEAAISARETAILAGDAPDSYTTFVDGTRGRAEIAVRPDGVILYEFNYLPQAAMFCVEEAMRRSPARSGRYRRSWAVVVNGRVWSGDLSRIAPGSEVMIVNSQPYARKIDTGAMRTIGRGVVEAVRQKALRMFPTLTVARRFVVIPPGLIDGAPWILRRSKGRAGDRQAGQPITYPAIVLTEKI</sequence>
<gene>
    <name evidence="1" type="ORF">J2D73_17255</name>
</gene>
<dbReference type="EMBL" id="JAFVMF010000024">
    <property type="protein sequence ID" value="MBO1361536.1"/>
    <property type="molecule type" value="Genomic_DNA"/>
</dbReference>
<organism evidence="1 2">
    <name type="scientific">Acetobacter sacchari</name>
    <dbReference type="NCBI Taxonomy" id="2661687"/>
    <lineage>
        <taxon>Bacteria</taxon>
        <taxon>Pseudomonadati</taxon>
        <taxon>Pseudomonadota</taxon>
        <taxon>Alphaproteobacteria</taxon>
        <taxon>Acetobacterales</taxon>
        <taxon>Acetobacteraceae</taxon>
        <taxon>Acetobacter</taxon>
    </lineage>
</organism>
<evidence type="ECO:0000313" key="2">
    <source>
        <dbReference type="Proteomes" id="UP000664771"/>
    </source>
</evidence>
<name>A0ABS3M049_9PROT</name>
<comment type="caution">
    <text evidence="1">The sequence shown here is derived from an EMBL/GenBank/DDBJ whole genome shotgun (WGS) entry which is preliminary data.</text>
</comment>
<protein>
    <submittedName>
        <fullName evidence="1">HK97 gp10 family phage protein</fullName>
    </submittedName>
</protein>
<keyword evidence="2" id="KW-1185">Reference proteome</keyword>
<reference evidence="1 2" key="1">
    <citation type="submission" date="2021-03" db="EMBL/GenBank/DDBJ databases">
        <title>The complete genome sequence of Acetobacter sacchari TBRC 11175.</title>
        <authorList>
            <person name="Charoenyingcharoen P."/>
            <person name="Yukphan P."/>
        </authorList>
    </citation>
    <scope>NUCLEOTIDE SEQUENCE [LARGE SCALE GENOMIC DNA]</scope>
    <source>
        <strain evidence="1 2">TBRC 11175</strain>
    </source>
</reference>
<proteinExistence type="predicted"/>
<accession>A0ABS3M049</accession>
<evidence type="ECO:0000313" key="1">
    <source>
        <dbReference type="EMBL" id="MBO1361536.1"/>
    </source>
</evidence>
<dbReference type="Proteomes" id="UP000664771">
    <property type="component" value="Unassembled WGS sequence"/>
</dbReference>